<dbReference type="InterPro" id="IPR032710">
    <property type="entry name" value="NTF2-like_dom_sf"/>
</dbReference>
<proteinExistence type="predicted"/>
<organism evidence="2 3">
    <name type="scientific">Thalassotalea psychrophila</name>
    <dbReference type="NCBI Taxonomy" id="3065647"/>
    <lineage>
        <taxon>Bacteria</taxon>
        <taxon>Pseudomonadati</taxon>
        <taxon>Pseudomonadota</taxon>
        <taxon>Gammaproteobacteria</taxon>
        <taxon>Alteromonadales</taxon>
        <taxon>Colwelliaceae</taxon>
        <taxon>Thalassotalea</taxon>
    </lineage>
</organism>
<dbReference type="Pfam" id="PF13577">
    <property type="entry name" value="SnoaL_4"/>
    <property type="match status" value="1"/>
</dbReference>
<dbReference type="EMBL" id="CP134145">
    <property type="protein sequence ID" value="WNC74185.1"/>
    <property type="molecule type" value="Genomic_DNA"/>
</dbReference>
<accession>A0ABY9U075</accession>
<keyword evidence="3" id="KW-1185">Reference proteome</keyword>
<gene>
    <name evidence="2" type="ORF">RGQ13_09385</name>
</gene>
<evidence type="ECO:0000313" key="3">
    <source>
        <dbReference type="Proteomes" id="UP001258994"/>
    </source>
</evidence>
<feature type="domain" description="SnoaL-like" evidence="1">
    <location>
        <begin position="10"/>
        <end position="143"/>
    </location>
</feature>
<dbReference type="SUPFAM" id="SSF54427">
    <property type="entry name" value="NTF2-like"/>
    <property type="match status" value="1"/>
</dbReference>
<protein>
    <submittedName>
        <fullName evidence="2">Nuclear transport factor 2 family protein</fullName>
    </submittedName>
</protein>
<evidence type="ECO:0000313" key="2">
    <source>
        <dbReference type="EMBL" id="WNC74185.1"/>
    </source>
</evidence>
<dbReference type="InterPro" id="IPR037401">
    <property type="entry name" value="SnoaL-like"/>
</dbReference>
<name>A0ABY9U075_9GAMM</name>
<evidence type="ECO:0000259" key="1">
    <source>
        <dbReference type="Pfam" id="PF13577"/>
    </source>
</evidence>
<dbReference type="RefSeq" id="WP_348393292.1">
    <property type="nucleotide sequence ID" value="NZ_CP134145.1"/>
</dbReference>
<sequence>MSTLENRIKHLEDLEAIRHLKHYYYCHCVDRAVDGDSEAINETISRFTDNIVADFTGMPLTEGKEAVGAFYAQGVPGFLSWCQHRVSNEVINIDGDRATASWYIDCPATFKAGNPVGIEGSGYIAGQYKEQYVKENGIWKWARITALLDVQSSFEQNWQSAKQITTNR</sequence>
<dbReference type="Gene3D" id="3.10.450.50">
    <property type="match status" value="1"/>
</dbReference>
<reference evidence="3" key="1">
    <citation type="submission" date="2023-09" db="EMBL/GenBank/DDBJ databases">
        <authorList>
            <person name="Zhang C."/>
        </authorList>
    </citation>
    <scope>NUCLEOTIDE SEQUENCE [LARGE SCALE GENOMIC DNA]</scope>
    <source>
        <strain evidence="3">SQ149</strain>
    </source>
</reference>
<dbReference type="Proteomes" id="UP001258994">
    <property type="component" value="Chromosome"/>
</dbReference>